<dbReference type="InterPro" id="IPR014729">
    <property type="entry name" value="Rossmann-like_a/b/a_fold"/>
</dbReference>
<evidence type="ECO:0000256" key="3">
    <source>
        <dbReference type="ARBA" id="ARBA00022840"/>
    </source>
</evidence>
<dbReference type="EMBL" id="FNOK01000050">
    <property type="protein sequence ID" value="SDZ17611.1"/>
    <property type="molecule type" value="Genomic_DNA"/>
</dbReference>
<dbReference type="Pfam" id="PF00582">
    <property type="entry name" value="Usp"/>
    <property type="match status" value="2"/>
</dbReference>
<dbReference type="PANTHER" id="PTHR46268">
    <property type="entry name" value="STRESS RESPONSE PROTEIN NHAX"/>
    <property type="match status" value="1"/>
</dbReference>
<keyword evidence="2" id="KW-0547">Nucleotide-binding</keyword>
<feature type="domain" description="UspA" evidence="4">
    <location>
        <begin position="159"/>
        <end position="295"/>
    </location>
</feature>
<keyword evidence="3" id="KW-0067">ATP-binding</keyword>
<feature type="domain" description="UspA" evidence="4">
    <location>
        <begin position="7"/>
        <end position="147"/>
    </location>
</feature>
<evidence type="ECO:0000313" key="6">
    <source>
        <dbReference type="Proteomes" id="UP000199529"/>
    </source>
</evidence>
<dbReference type="PANTHER" id="PTHR46268:SF27">
    <property type="entry name" value="UNIVERSAL STRESS PROTEIN RV2623"/>
    <property type="match status" value="1"/>
</dbReference>
<evidence type="ECO:0000256" key="1">
    <source>
        <dbReference type="ARBA" id="ARBA00008791"/>
    </source>
</evidence>
<evidence type="ECO:0000256" key="2">
    <source>
        <dbReference type="ARBA" id="ARBA00022741"/>
    </source>
</evidence>
<keyword evidence="6" id="KW-1185">Reference proteome</keyword>
<dbReference type="InterPro" id="IPR006016">
    <property type="entry name" value="UspA"/>
</dbReference>
<comment type="similarity">
    <text evidence="1">Belongs to the universal stress protein A family.</text>
</comment>
<gene>
    <name evidence="5" type="ORF">SAMN05216215_105018</name>
</gene>
<dbReference type="STRING" id="418495.SAMN05216215_105018"/>
<dbReference type="RefSeq" id="WP_093274798.1">
    <property type="nucleotide sequence ID" value="NZ_FNOK01000050.1"/>
</dbReference>
<dbReference type="AlphaFoldDB" id="A0A1H3QX05"/>
<sequence length="295" mass="31193">MTIPGPKPVTVGIDGSSSALDAACWAAAEAVRRSTWLRVVFCDVLAQMYLPDLPTMPPPQTYSDALARQAQVWLHRAKEEAHAAAPVVEVRTFVRAGDAASVLIEESRKAQLMVVGSRGLGGFTGLVVGSVAVALCAQGQCPVAVVRRPATDLRPDAPVVVGVDARDGQELVLTAAFDAAAMRSAPLVAVHAWHEAGSEQAWYSFHAEGRGAAVQAEEERFLAETMAGWGDKYPDVAVRRVVAHGRPARALLEQAEHAQLVVVGARGRGGFTGLLLGSTSQQLVHHAPCLLLVVH</sequence>
<evidence type="ECO:0000259" key="4">
    <source>
        <dbReference type="Pfam" id="PF00582"/>
    </source>
</evidence>
<dbReference type="GO" id="GO:0005524">
    <property type="term" value="F:ATP binding"/>
    <property type="evidence" value="ECO:0007669"/>
    <property type="project" value="UniProtKB-KW"/>
</dbReference>
<reference evidence="6" key="1">
    <citation type="submission" date="2016-10" db="EMBL/GenBank/DDBJ databases">
        <authorList>
            <person name="Varghese N."/>
            <person name="Submissions S."/>
        </authorList>
    </citation>
    <scope>NUCLEOTIDE SEQUENCE [LARGE SCALE GENOMIC DNA]</scope>
    <source>
        <strain evidence="6">CGMCC 4.3530</strain>
    </source>
</reference>
<dbReference type="OrthoDB" id="3404132at2"/>
<dbReference type="SUPFAM" id="SSF52402">
    <property type="entry name" value="Adenine nucleotide alpha hydrolases-like"/>
    <property type="match status" value="2"/>
</dbReference>
<dbReference type="Proteomes" id="UP000199529">
    <property type="component" value="Unassembled WGS sequence"/>
</dbReference>
<evidence type="ECO:0000313" key="5">
    <source>
        <dbReference type="EMBL" id="SDZ17611.1"/>
    </source>
</evidence>
<name>A0A1H3QX05_9PSEU</name>
<accession>A0A1H3QX05</accession>
<organism evidence="5 6">
    <name type="scientific">Saccharopolyspora shandongensis</name>
    <dbReference type="NCBI Taxonomy" id="418495"/>
    <lineage>
        <taxon>Bacteria</taxon>
        <taxon>Bacillati</taxon>
        <taxon>Actinomycetota</taxon>
        <taxon>Actinomycetes</taxon>
        <taxon>Pseudonocardiales</taxon>
        <taxon>Pseudonocardiaceae</taxon>
        <taxon>Saccharopolyspora</taxon>
    </lineage>
</organism>
<dbReference type="PRINTS" id="PR01438">
    <property type="entry name" value="UNVRSLSTRESS"/>
</dbReference>
<dbReference type="Gene3D" id="3.40.50.620">
    <property type="entry name" value="HUPs"/>
    <property type="match status" value="2"/>
</dbReference>
<protein>
    <submittedName>
        <fullName evidence="5">Nucleotide-binding universal stress protein, UspA family</fullName>
    </submittedName>
</protein>
<proteinExistence type="inferred from homology"/>
<dbReference type="InterPro" id="IPR006015">
    <property type="entry name" value="Universal_stress_UspA"/>
</dbReference>